<dbReference type="AlphaFoldDB" id="A0A0X3P3H1"/>
<dbReference type="EMBL" id="GEEE01020733">
    <property type="protein sequence ID" value="JAP42492.1"/>
    <property type="molecule type" value="Transcribed_RNA"/>
</dbReference>
<gene>
    <name evidence="1" type="ORF">TR105567</name>
</gene>
<evidence type="ECO:0000313" key="1">
    <source>
        <dbReference type="EMBL" id="JAP42492.1"/>
    </source>
</evidence>
<name>A0A0X3P3H1_SCHSO</name>
<sequence>KSKEFIWLTQKMSTKTSCASYFAKKYTTETHYLPTTPIAAIINILEVGCYKENIRNDTPRGPSNSTGSSAVQILSITIALSRSLIVRILLVVFQLHGHWRC</sequence>
<accession>A0A0X3P3H1</accession>
<protein>
    <submittedName>
        <fullName evidence="1">Uncharacterized protein</fullName>
    </submittedName>
</protein>
<organism evidence="1">
    <name type="scientific">Schistocephalus solidus</name>
    <name type="common">Tapeworm</name>
    <dbReference type="NCBI Taxonomy" id="70667"/>
    <lineage>
        <taxon>Eukaryota</taxon>
        <taxon>Metazoa</taxon>
        <taxon>Spiralia</taxon>
        <taxon>Lophotrochozoa</taxon>
        <taxon>Platyhelminthes</taxon>
        <taxon>Cestoda</taxon>
        <taxon>Eucestoda</taxon>
        <taxon>Diphyllobothriidea</taxon>
        <taxon>Diphyllobothriidae</taxon>
        <taxon>Schistocephalus</taxon>
    </lineage>
</organism>
<proteinExistence type="predicted"/>
<reference evidence="1" key="1">
    <citation type="submission" date="2016-01" db="EMBL/GenBank/DDBJ databases">
        <title>Reference transcriptome for the parasite Schistocephalus solidus: insights into the molecular evolution of parasitism.</title>
        <authorList>
            <person name="Hebert F.O."/>
            <person name="Grambauer S."/>
            <person name="Barber I."/>
            <person name="Landry C.R."/>
            <person name="Aubin-Horth N."/>
        </authorList>
    </citation>
    <scope>NUCLEOTIDE SEQUENCE</scope>
</reference>
<feature type="non-terminal residue" evidence="1">
    <location>
        <position position="1"/>
    </location>
</feature>